<feature type="domain" description="Autotransporter" evidence="2">
    <location>
        <begin position="926"/>
        <end position="1196"/>
    </location>
</feature>
<dbReference type="InterPro" id="IPR013425">
    <property type="entry name" value="Autotrns_rpt"/>
</dbReference>
<dbReference type="PRINTS" id="PR01484">
    <property type="entry name" value="PRTACTNFAMLY"/>
</dbReference>
<dbReference type="AlphaFoldDB" id="A0A178ILZ8"/>
<protein>
    <recommendedName>
        <fullName evidence="2">Autotransporter domain-containing protein</fullName>
    </recommendedName>
</protein>
<dbReference type="InterPro" id="IPR005546">
    <property type="entry name" value="Autotransporte_beta"/>
</dbReference>
<dbReference type="InterPro" id="IPR011050">
    <property type="entry name" value="Pectin_lyase_fold/virulence"/>
</dbReference>
<dbReference type="GO" id="GO:0019867">
    <property type="term" value="C:outer membrane"/>
    <property type="evidence" value="ECO:0007669"/>
    <property type="project" value="InterPro"/>
</dbReference>
<dbReference type="InterPro" id="IPR036709">
    <property type="entry name" value="Autotransporte_beta_dom_sf"/>
</dbReference>
<comment type="caution">
    <text evidence="3">The sequence shown here is derived from an EMBL/GenBank/DDBJ whole genome shotgun (WGS) entry which is preliminary data.</text>
</comment>
<dbReference type="InterPro" id="IPR012332">
    <property type="entry name" value="Autotransporter_pectin_lyase_C"/>
</dbReference>
<keyword evidence="4" id="KW-1185">Reference proteome</keyword>
<dbReference type="InterPro" id="IPR003991">
    <property type="entry name" value="Pertactin_virulence_factor"/>
</dbReference>
<name>A0A178ILZ8_9BACT</name>
<organism evidence="3 4">
    <name type="scientific">Termitidicoccus mucosus</name>
    <dbReference type="NCBI Taxonomy" id="1184151"/>
    <lineage>
        <taxon>Bacteria</taxon>
        <taxon>Pseudomonadati</taxon>
        <taxon>Verrucomicrobiota</taxon>
        <taxon>Opitutia</taxon>
        <taxon>Opitutales</taxon>
        <taxon>Opitutaceae</taxon>
        <taxon>Termitidicoccus</taxon>
    </lineage>
</organism>
<dbReference type="EMBL" id="LRRQ01000061">
    <property type="protein sequence ID" value="OAM90327.1"/>
    <property type="molecule type" value="Genomic_DNA"/>
</dbReference>
<accession>A0A178ILZ8</accession>
<dbReference type="PANTHER" id="PTHR35037:SF2">
    <property type="match status" value="1"/>
</dbReference>
<dbReference type="NCBIfam" id="TIGR01414">
    <property type="entry name" value="autotrans_barl"/>
    <property type="match status" value="1"/>
</dbReference>
<dbReference type="InterPro" id="IPR051551">
    <property type="entry name" value="Autotransporter_adhesion"/>
</dbReference>
<gene>
    <name evidence="3" type="ORF">AW736_00865</name>
</gene>
<sequence>MAALFLSVAQHLTTANAGAETQYRFDADDTTVILKNYPNLTENLVSGGTNGVAATGSRIILQENGNLYVGVAGDPTIPGSGFESMTMEGNAWLIGGTISLTGTGAETFHVKSGTVTVGGPLSRMGWIIATNGDGPKATIDAGATLVIGQEGDHSTIVGNGNLVTDGVINNGALVFSRYNAVFADTISGSGNVMQTYSGLTLSGSNSYSGGTFIQSGSVIATNGYALGTGNVDFLTANCTLAMNLTTPADVVFNNGLTGKGVFLVNMGSGTNVFSFGDAVGSQYKGTMYMRQGVLDLGGVPATSILANASLYFSVPSGSTQVTMLVGNGAKTIGRLVMENTGTVNRTVGTVVFNADISNPGTPVNNSQLSVGDFTLVSAGTYGISGTIRLAETSVSPLAVPALPNTSLFEQDDANIITQLVSASGSVAVNASNLKLVDANNAVITNAQTGDVMQGISGTVAKATYDYRLTTGSNNDGLYVNYGLTNLEILSGKTLDLRNSGTGGIAANTLSARLTGAGGMDINATGAMWLNGVGNTYSGATTVNSGTVIIGENKAFGNTSGVHIKSGAHVDMNGRLLTVGQTLLLDEGASLNTNGGYLRLVMTATTSVDSSIAANSLSGGGTFRIEIPTSGSASVIFEGDNPNFSGTMSVANQSTMGSKIVLKTADALGAGTIYAGYGGSFVYQNVSGTMRTHSLNNSGYVIFESSTLFMTGNTRAHTNLVNSDVTFGPTAGLIGSGTVRIDANSTMRLGLISQVTVSNPLVFEGGTLDFVAPTRTETPRATISNLIGTGTIWVNANPNTGDSNIITFRNVTGNFKLNVRMMEEARTDEQIMPIYSSTLPNIQDMVTLADGQVESGAYVFNLVQGTGDNIFMPDTNMWYLAADHARVSRAARAIVATAAAVGAEWHYSLDSVTKRMGDLRQEFRSDSTMPNGNFWARAGNQSISAKESLCGAAFDEDMWVIHAGADKAFRSSSAVTFAGIYSGAGRVDRTFTNLGDGSSDSVSVGVYATRITDGGWFIDLVGKEDIIRNKFNATSSDGTRIRGNYKSNVSSASLEVGKQIYWGKKKNQGWWLEPGIQAAYASLKGEDYTTDNGIDVSINTSNARQYRAQLRLGYRDRGAKIQPYAKIAAAYNASSGGEIMADSRELQADFDGTRIEAGVGASYLINRRNQVYFEYEYASAGTYERKWSASVGCRHAW</sequence>
<evidence type="ECO:0000259" key="2">
    <source>
        <dbReference type="PROSITE" id="PS51208"/>
    </source>
</evidence>
<reference evidence="3 4" key="1">
    <citation type="submission" date="2016-01" db="EMBL/GenBank/DDBJ databases">
        <title>High potential of lignocellulose degradation of a new Verrucomicrobia species.</title>
        <authorList>
            <person name="Wang Y."/>
            <person name="Shi Y."/>
            <person name="Qiu Z."/>
            <person name="Liu S."/>
            <person name="Yang H."/>
        </authorList>
    </citation>
    <scope>NUCLEOTIDE SEQUENCE [LARGE SCALE GENOMIC DNA]</scope>
    <source>
        <strain evidence="3 4">TSB47</strain>
    </source>
</reference>
<dbReference type="STRING" id="1184151.AW736_00865"/>
<evidence type="ECO:0000313" key="3">
    <source>
        <dbReference type="EMBL" id="OAM90327.1"/>
    </source>
</evidence>
<proteinExistence type="predicted"/>
<dbReference type="Gene3D" id="2.160.20.20">
    <property type="match status" value="1"/>
</dbReference>
<keyword evidence="1" id="KW-0732">Signal</keyword>
<dbReference type="SMART" id="SM00869">
    <property type="entry name" value="Autotransporter"/>
    <property type="match status" value="1"/>
</dbReference>
<dbReference type="InterPro" id="IPR006315">
    <property type="entry name" value="OM_autotransptr_brl_dom"/>
</dbReference>
<dbReference type="PROSITE" id="PS51208">
    <property type="entry name" value="AUTOTRANSPORTER"/>
    <property type="match status" value="1"/>
</dbReference>
<dbReference type="PANTHER" id="PTHR35037">
    <property type="entry name" value="C-TERMINAL REGION OF AIDA-LIKE PROTEIN"/>
    <property type="match status" value="1"/>
</dbReference>
<evidence type="ECO:0000256" key="1">
    <source>
        <dbReference type="ARBA" id="ARBA00022729"/>
    </source>
</evidence>
<evidence type="ECO:0000313" key="4">
    <source>
        <dbReference type="Proteomes" id="UP000078486"/>
    </source>
</evidence>
<dbReference type="Pfam" id="PF03797">
    <property type="entry name" value="Autotransporter"/>
    <property type="match status" value="1"/>
</dbReference>
<dbReference type="Pfam" id="PF12951">
    <property type="entry name" value="PATR"/>
    <property type="match status" value="2"/>
</dbReference>
<dbReference type="SUPFAM" id="SSF103515">
    <property type="entry name" value="Autotransporter"/>
    <property type="match status" value="1"/>
</dbReference>
<dbReference type="Gene3D" id="2.40.128.130">
    <property type="entry name" value="Autotransporter beta-domain"/>
    <property type="match status" value="1"/>
</dbReference>
<dbReference type="SUPFAM" id="SSF51126">
    <property type="entry name" value="Pectin lyase-like"/>
    <property type="match status" value="1"/>
</dbReference>
<dbReference type="Proteomes" id="UP000078486">
    <property type="component" value="Unassembled WGS sequence"/>
</dbReference>